<keyword evidence="2" id="KW-1185">Reference proteome</keyword>
<gene>
    <name evidence="1" type="ORF">CEXT_693401</name>
</gene>
<evidence type="ECO:0000313" key="1">
    <source>
        <dbReference type="EMBL" id="GIY04239.1"/>
    </source>
</evidence>
<sequence>MVKFIGSSGKIRDSNFFPFGYQRKGHSIYSERIPFQSMGFQPIERIPFQTIYSELIPFQSMGFQPIRTNPIPIYDISIYSE</sequence>
<comment type="caution">
    <text evidence="1">The sequence shown here is derived from an EMBL/GenBank/DDBJ whole genome shotgun (WGS) entry which is preliminary data.</text>
</comment>
<name>A0AAV4Q7F0_CAEEX</name>
<evidence type="ECO:0000313" key="2">
    <source>
        <dbReference type="Proteomes" id="UP001054945"/>
    </source>
</evidence>
<accession>A0AAV4Q7F0</accession>
<dbReference type="Proteomes" id="UP001054945">
    <property type="component" value="Unassembled WGS sequence"/>
</dbReference>
<dbReference type="AlphaFoldDB" id="A0AAV4Q7F0"/>
<reference evidence="1 2" key="1">
    <citation type="submission" date="2021-06" db="EMBL/GenBank/DDBJ databases">
        <title>Caerostris extrusa draft genome.</title>
        <authorList>
            <person name="Kono N."/>
            <person name="Arakawa K."/>
        </authorList>
    </citation>
    <scope>NUCLEOTIDE SEQUENCE [LARGE SCALE GENOMIC DNA]</scope>
</reference>
<dbReference type="EMBL" id="BPLR01005689">
    <property type="protein sequence ID" value="GIY04239.1"/>
    <property type="molecule type" value="Genomic_DNA"/>
</dbReference>
<proteinExistence type="predicted"/>
<protein>
    <submittedName>
        <fullName evidence="1">Uncharacterized protein</fullName>
    </submittedName>
</protein>
<organism evidence="1 2">
    <name type="scientific">Caerostris extrusa</name>
    <name type="common">Bark spider</name>
    <name type="synonym">Caerostris bankana</name>
    <dbReference type="NCBI Taxonomy" id="172846"/>
    <lineage>
        <taxon>Eukaryota</taxon>
        <taxon>Metazoa</taxon>
        <taxon>Ecdysozoa</taxon>
        <taxon>Arthropoda</taxon>
        <taxon>Chelicerata</taxon>
        <taxon>Arachnida</taxon>
        <taxon>Araneae</taxon>
        <taxon>Araneomorphae</taxon>
        <taxon>Entelegynae</taxon>
        <taxon>Araneoidea</taxon>
        <taxon>Araneidae</taxon>
        <taxon>Caerostris</taxon>
    </lineage>
</organism>